<accession>A0A3A5L396</accession>
<dbReference type="InterPro" id="IPR051344">
    <property type="entry name" value="Vgb"/>
</dbReference>
<reference evidence="1 2" key="1">
    <citation type="submission" date="2018-09" db="EMBL/GenBank/DDBJ databases">
        <title>Draft genome sequences of Legionella taurinensis isolated from water samples.</title>
        <authorList>
            <person name="Chakeri A."/>
            <person name="Allerberger F."/>
            <person name="Kundi M."/>
            <person name="Ruppitsch W."/>
            <person name="Schmid D."/>
        </authorList>
    </citation>
    <scope>NUCLEOTIDE SEQUENCE [LARGE SCALE GENOMIC DNA]</scope>
    <source>
        <strain evidence="1 2">4570-18-6</strain>
    </source>
</reference>
<organism evidence="1 2">
    <name type="scientific">Legionella taurinensis</name>
    <dbReference type="NCBI Taxonomy" id="70611"/>
    <lineage>
        <taxon>Bacteria</taxon>
        <taxon>Pseudomonadati</taxon>
        <taxon>Pseudomonadota</taxon>
        <taxon>Gammaproteobacteria</taxon>
        <taxon>Legionellales</taxon>
        <taxon>Legionellaceae</taxon>
        <taxon>Legionella</taxon>
    </lineage>
</organism>
<proteinExistence type="predicted"/>
<dbReference type="InterPro" id="IPR015943">
    <property type="entry name" value="WD40/YVTN_repeat-like_dom_sf"/>
</dbReference>
<comment type="caution">
    <text evidence="1">The sequence shown here is derived from an EMBL/GenBank/DDBJ whole genome shotgun (WGS) entry which is preliminary data.</text>
</comment>
<evidence type="ECO:0008006" key="3">
    <source>
        <dbReference type="Google" id="ProtNLM"/>
    </source>
</evidence>
<name>A0A3A5L396_9GAMM</name>
<dbReference type="GeneID" id="48947663"/>
<protein>
    <recommendedName>
        <fullName evidence="3">SMP-30/Gluconolactonase/LRE-like region domain-containing protein</fullName>
    </recommendedName>
</protein>
<dbReference type="Proteomes" id="UP000270757">
    <property type="component" value="Unassembled WGS sequence"/>
</dbReference>
<sequence>MIIADKPCSDVTPFFVSRPANKGLRLRGCLLVFTSLLAAWPVHQATAHARSTSLFLQSTEETKGSYGLTTRNNNQLLTASAPKVIRLFNVIEKQFEGVFYTLSEVSSFPLDLTIIPPNPSRDVPGGIAISSFLDGRVITVLTNGSVIQSNMEAFQLLPETGLYKATFGPSLLGVDGIAYRRQNDRLYVAGFDPYNLYELDWRGSLPRPIPLLPFLPEGRWLNSFQFGPDGLLYAPDVVHGQIVVINVETGVVTPLVENIDKPAAVKVDRDGRVYFIGRRTGHVYRHNPLSDETVLLATLPPGLDNLTLDRSGDKVYVSNNQNQIFEIDVATRATEILFDSPVAQMWDFAYDSDRRSLYVTDLASVKEFNAQDASLESRFVFSDFNSGLTNLNFHATSLTLDAREEGKIILTDMFLGNILVLNRADYSIHDQTLTGDYTGLWYKQPSSTVRVENNGGEYYLAASLLDGTIVKIFHNGGIESSNVVVESFASGLDAPTKLKIYQGYVYVVELGQTTAGMANSGKISRISLANPRIKEVLVGNLSEPQGLDIVDDVMYFIESKTKRLLKASALNPGTAEVVEENLDLSNDLFVSQLTPVAQATPPAAVAVPPQAEKLFVMETQPNAIRLFEEED</sequence>
<dbReference type="PANTHER" id="PTHR40274">
    <property type="entry name" value="VIRGINIAMYCIN B LYASE"/>
    <property type="match status" value="1"/>
</dbReference>
<evidence type="ECO:0000313" key="2">
    <source>
        <dbReference type="Proteomes" id="UP000270757"/>
    </source>
</evidence>
<dbReference type="EMBL" id="QZWB01000009">
    <property type="protein sequence ID" value="RJT46251.1"/>
    <property type="molecule type" value="Genomic_DNA"/>
</dbReference>
<gene>
    <name evidence="1" type="ORF">D6J04_09400</name>
</gene>
<dbReference type="SUPFAM" id="SSF101898">
    <property type="entry name" value="NHL repeat"/>
    <property type="match status" value="1"/>
</dbReference>
<evidence type="ECO:0000313" key="1">
    <source>
        <dbReference type="EMBL" id="RJT46251.1"/>
    </source>
</evidence>
<dbReference type="RefSeq" id="WP_115300799.1">
    <property type="nucleotide sequence ID" value="NZ_CAAAIR010000007.1"/>
</dbReference>
<dbReference type="SUPFAM" id="SSF63829">
    <property type="entry name" value="Calcium-dependent phosphotriesterase"/>
    <property type="match status" value="1"/>
</dbReference>
<dbReference type="PANTHER" id="PTHR40274:SF4">
    <property type="entry name" value="BLL1406 PROTEIN"/>
    <property type="match status" value="1"/>
</dbReference>
<dbReference type="AlphaFoldDB" id="A0A3A5L396"/>
<dbReference type="Gene3D" id="2.130.10.10">
    <property type="entry name" value="YVTN repeat-like/Quinoprotein amine dehydrogenase"/>
    <property type="match status" value="1"/>
</dbReference>